<dbReference type="GO" id="GO:2001295">
    <property type="term" value="P:malonyl-CoA biosynthetic process"/>
    <property type="evidence" value="ECO:0007669"/>
    <property type="project" value="UniProtKB-UniRule"/>
</dbReference>
<feature type="domain" description="CoA carboxyltransferase C-terminal" evidence="11">
    <location>
        <begin position="40"/>
        <end position="293"/>
    </location>
</feature>
<comment type="pathway">
    <text evidence="1 10">Lipid metabolism; malonyl-CoA biosynthesis; malonyl-CoA from acetyl-CoA: step 1/1.</text>
</comment>
<keyword evidence="5 10" id="KW-0276">Fatty acid metabolism</keyword>
<dbReference type="GO" id="GO:0009317">
    <property type="term" value="C:acetyl-CoA carboxylase complex"/>
    <property type="evidence" value="ECO:0007669"/>
    <property type="project" value="InterPro"/>
</dbReference>
<comment type="function">
    <text evidence="10">Component of the acetyl coenzyme A carboxylase (ACC) complex. First, biotin carboxylase catalyzes the carboxylation of biotin on its carrier protein (BCCP) and then the CO(2) group is transferred by the carboxyltransferase to acetyl-CoA to form malonyl-CoA.</text>
</comment>
<evidence type="ECO:0000256" key="2">
    <source>
        <dbReference type="ARBA" id="ARBA00022516"/>
    </source>
</evidence>
<dbReference type="NCBIfam" id="TIGR00513">
    <property type="entry name" value="accA"/>
    <property type="match status" value="1"/>
</dbReference>
<comment type="subunit">
    <text evidence="10">Acetyl-CoA carboxylase is a heterohexamer composed of biotin carboxyl carrier protein (AccB), biotin carboxylase (AccC) and two subunits each of ACCase subunit alpha (AccA) and ACCase subunit beta (AccD).</text>
</comment>
<evidence type="ECO:0000313" key="12">
    <source>
        <dbReference type="EMBL" id="OAP43463.1"/>
    </source>
</evidence>
<dbReference type="PANTHER" id="PTHR42853">
    <property type="entry name" value="ACETYL-COENZYME A CARBOXYLASE CARBOXYL TRANSFERASE SUBUNIT ALPHA"/>
    <property type="match status" value="1"/>
</dbReference>
<sequence length="317" mass="34463">MHNYLDFEKPISDLEGKILELKKLAGEDESVNTSDEIARLEGRVRDAMAEIYSKLSPWQKTQVARHPSRPHFLDYAAELFTEFTPLAGDRNFANDDAIQAGLARFRGSPVAVIGQEKGNDTKSRIKHNFGSPRPEGYRKAVRVMEMADRFGLPLITLVDTAGAYPGVNAEERGQAEAIARSTEMCLNVKVPIVTVVIGEGGSGGAIAIATGNRVFMLEHAIYSVISPEGAASILWRDSTRAKEAASNMKITAEDLKSLGVIDGIIPEPVGGAHRDPQAVIGRTGTVIADALKELSGRNGDELRADRRQKYLNIGRNL</sequence>
<evidence type="ECO:0000256" key="5">
    <source>
        <dbReference type="ARBA" id="ARBA00022832"/>
    </source>
</evidence>
<dbReference type="NCBIfam" id="NF004344">
    <property type="entry name" value="PRK05724.1"/>
    <property type="match status" value="1"/>
</dbReference>
<organism evidence="12 13">
    <name type="scientific">Sinorhizobium glycinis</name>
    <dbReference type="NCBI Taxonomy" id="1472378"/>
    <lineage>
        <taxon>Bacteria</taxon>
        <taxon>Pseudomonadati</taxon>
        <taxon>Pseudomonadota</taxon>
        <taxon>Alphaproteobacteria</taxon>
        <taxon>Hyphomicrobiales</taxon>
        <taxon>Rhizobiaceae</taxon>
        <taxon>Sinorhizobium/Ensifer group</taxon>
        <taxon>Sinorhizobium</taxon>
    </lineage>
</organism>
<keyword evidence="6 10" id="KW-0067">ATP-binding</keyword>
<dbReference type="PRINTS" id="PR01069">
    <property type="entry name" value="ACCCTRFRASEA"/>
</dbReference>
<dbReference type="InterPro" id="IPR001095">
    <property type="entry name" value="Acetyl_CoA_COase_a_su"/>
</dbReference>
<dbReference type="GO" id="GO:0003989">
    <property type="term" value="F:acetyl-CoA carboxylase activity"/>
    <property type="evidence" value="ECO:0007669"/>
    <property type="project" value="InterPro"/>
</dbReference>
<dbReference type="InterPro" id="IPR029045">
    <property type="entry name" value="ClpP/crotonase-like_dom_sf"/>
</dbReference>
<comment type="similarity">
    <text evidence="10">Belongs to the AccA family.</text>
</comment>
<keyword evidence="7 10" id="KW-0443">Lipid metabolism</keyword>
<protein>
    <recommendedName>
        <fullName evidence="10">Acetyl-coenzyme A carboxylase carboxyl transferase subunit alpha</fullName>
        <shortName evidence="10">ACCase subunit alpha</shortName>
        <shortName evidence="10">Acetyl-CoA carboxylase carboxyltransferase subunit alpha</shortName>
        <ecNumber evidence="10">2.1.3.15</ecNumber>
    </recommendedName>
</protein>
<dbReference type="Gene3D" id="3.90.226.10">
    <property type="entry name" value="2-enoyl-CoA Hydratase, Chain A, domain 1"/>
    <property type="match status" value="1"/>
</dbReference>
<dbReference type="PROSITE" id="PS50989">
    <property type="entry name" value="COA_CT_CTER"/>
    <property type="match status" value="1"/>
</dbReference>
<dbReference type="GO" id="GO:0016743">
    <property type="term" value="F:carboxyl- or carbamoyltransferase activity"/>
    <property type="evidence" value="ECO:0007669"/>
    <property type="project" value="UniProtKB-UniRule"/>
</dbReference>
<reference evidence="12 13" key="1">
    <citation type="journal article" date="2016" name="Int. J. Syst. Evol. Microbiol.">
        <title>Ensifer glycinis sp. nov., an novel rhizobial species associated with Glycine spp.</title>
        <authorList>
            <person name="Yan H."/>
            <person name="Yan J."/>
            <person name="Sui X.H."/>
            <person name="Wang E.T."/>
            <person name="Chen W.X."/>
            <person name="Zhang X.X."/>
            <person name="Chen W.F."/>
        </authorList>
    </citation>
    <scope>NUCLEOTIDE SEQUENCE [LARGE SCALE GENOMIC DNA]</scope>
    <source>
        <strain evidence="12 13">CCBAU 23380</strain>
    </source>
</reference>
<evidence type="ECO:0000256" key="3">
    <source>
        <dbReference type="ARBA" id="ARBA00022679"/>
    </source>
</evidence>
<evidence type="ECO:0000256" key="7">
    <source>
        <dbReference type="ARBA" id="ARBA00023098"/>
    </source>
</evidence>
<dbReference type="GO" id="GO:0006633">
    <property type="term" value="P:fatty acid biosynthetic process"/>
    <property type="evidence" value="ECO:0007669"/>
    <property type="project" value="UniProtKB-KW"/>
</dbReference>
<keyword evidence="10" id="KW-0963">Cytoplasm</keyword>
<dbReference type="SUPFAM" id="SSF52096">
    <property type="entry name" value="ClpP/crotonase"/>
    <property type="match status" value="1"/>
</dbReference>
<proteinExistence type="inferred from homology"/>
<dbReference type="Pfam" id="PF03255">
    <property type="entry name" value="ACCA"/>
    <property type="match status" value="1"/>
</dbReference>
<gene>
    <name evidence="10" type="primary">accA</name>
    <name evidence="12" type="ORF">AU381_08700</name>
</gene>
<dbReference type="GO" id="GO:0005524">
    <property type="term" value="F:ATP binding"/>
    <property type="evidence" value="ECO:0007669"/>
    <property type="project" value="UniProtKB-KW"/>
</dbReference>
<keyword evidence="2 10" id="KW-0444">Lipid biosynthesis</keyword>
<evidence type="ECO:0000256" key="6">
    <source>
        <dbReference type="ARBA" id="ARBA00022840"/>
    </source>
</evidence>
<evidence type="ECO:0000259" key="11">
    <source>
        <dbReference type="PROSITE" id="PS50989"/>
    </source>
</evidence>
<evidence type="ECO:0000313" key="13">
    <source>
        <dbReference type="Proteomes" id="UP000094025"/>
    </source>
</evidence>
<comment type="catalytic activity">
    <reaction evidence="9 10">
        <text>N(6)-carboxybiotinyl-L-lysyl-[protein] + acetyl-CoA = N(6)-biotinyl-L-lysyl-[protein] + malonyl-CoA</text>
        <dbReference type="Rhea" id="RHEA:54728"/>
        <dbReference type="Rhea" id="RHEA-COMP:10505"/>
        <dbReference type="Rhea" id="RHEA-COMP:10506"/>
        <dbReference type="ChEBI" id="CHEBI:57288"/>
        <dbReference type="ChEBI" id="CHEBI:57384"/>
        <dbReference type="ChEBI" id="CHEBI:83144"/>
        <dbReference type="ChEBI" id="CHEBI:83145"/>
        <dbReference type="EC" id="2.1.3.15"/>
    </reaction>
</comment>
<dbReference type="OrthoDB" id="9808023at2"/>
<comment type="subcellular location">
    <subcellularLocation>
        <location evidence="10">Cytoplasm</location>
    </subcellularLocation>
</comment>
<comment type="caution">
    <text evidence="12">The sequence shown here is derived from an EMBL/GenBank/DDBJ whole genome shotgun (WGS) entry which is preliminary data.</text>
</comment>
<dbReference type="NCBIfam" id="NF041504">
    <property type="entry name" value="AccA_sub"/>
    <property type="match status" value="1"/>
</dbReference>
<evidence type="ECO:0000256" key="1">
    <source>
        <dbReference type="ARBA" id="ARBA00004956"/>
    </source>
</evidence>
<dbReference type="PANTHER" id="PTHR42853:SF3">
    <property type="entry name" value="ACETYL-COENZYME A CARBOXYLASE CARBOXYL TRANSFERASE SUBUNIT ALPHA, CHLOROPLASTIC"/>
    <property type="match status" value="1"/>
</dbReference>
<evidence type="ECO:0000256" key="9">
    <source>
        <dbReference type="ARBA" id="ARBA00049152"/>
    </source>
</evidence>
<dbReference type="STRING" id="1472378.AU381_08700"/>
<keyword evidence="4 10" id="KW-0547">Nucleotide-binding</keyword>
<dbReference type="EMBL" id="LPUX01000046">
    <property type="protein sequence ID" value="OAP43463.1"/>
    <property type="molecule type" value="Genomic_DNA"/>
</dbReference>
<dbReference type="HAMAP" id="MF_00823">
    <property type="entry name" value="AcetylCoA_CT_alpha"/>
    <property type="match status" value="1"/>
</dbReference>
<keyword evidence="13" id="KW-1185">Reference proteome</keyword>
<keyword evidence="8 10" id="KW-0275">Fatty acid biosynthesis</keyword>
<accession>A0A178Y8R1</accession>
<evidence type="ECO:0000256" key="4">
    <source>
        <dbReference type="ARBA" id="ARBA00022741"/>
    </source>
</evidence>
<dbReference type="RefSeq" id="WP_064240035.1">
    <property type="nucleotide sequence ID" value="NZ_LPUX01000046.1"/>
</dbReference>
<dbReference type="EC" id="2.1.3.15" evidence="10"/>
<evidence type="ECO:0000256" key="8">
    <source>
        <dbReference type="ARBA" id="ARBA00023160"/>
    </source>
</evidence>
<keyword evidence="3 10" id="KW-0808">Transferase</keyword>
<dbReference type="InterPro" id="IPR011763">
    <property type="entry name" value="COA_CT_C"/>
</dbReference>
<dbReference type="AlphaFoldDB" id="A0A178Y8R1"/>
<dbReference type="UniPathway" id="UPA00655">
    <property type="reaction ID" value="UER00711"/>
</dbReference>
<name>A0A178Y8R1_9HYPH</name>
<evidence type="ECO:0000256" key="10">
    <source>
        <dbReference type="HAMAP-Rule" id="MF_00823"/>
    </source>
</evidence>
<dbReference type="Proteomes" id="UP000094025">
    <property type="component" value="Unassembled WGS sequence"/>
</dbReference>